<evidence type="ECO:0000256" key="2">
    <source>
        <dbReference type="ARBA" id="ARBA00022676"/>
    </source>
</evidence>
<organism evidence="11 12">
    <name type="scientific">Caenorhabditis auriculariae</name>
    <dbReference type="NCBI Taxonomy" id="2777116"/>
    <lineage>
        <taxon>Eukaryota</taxon>
        <taxon>Metazoa</taxon>
        <taxon>Ecdysozoa</taxon>
        <taxon>Nematoda</taxon>
        <taxon>Chromadorea</taxon>
        <taxon>Rhabditida</taxon>
        <taxon>Rhabditina</taxon>
        <taxon>Rhabditomorpha</taxon>
        <taxon>Rhabditoidea</taxon>
        <taxon>Rhabditidae</taxon>
        <taxon>Peloderinae</taxon>
        <taxon>Caenorhabditis</taxon>
    </lineage>
</organism>
<evidence type="ECO:0000256" key="4">
    <source>
        <dbReference type="ARBA" id="ARBA00022737"/>
    </source>
</evidence>
<dbReference type="EMBL" id="CAJGYM010000051">
    <property type="protein sequence ID" value="CAD6195123.1"/>
    <property type="molecule type" value="Genomic_DNA"/>
</dbReference>
<dbReference type="AlphaFoldDB" id="A0A8S1HF54"/>
<keyword evidence="3" id="KW-0808">Transferase</keyword>
<evidence type="ECO:0000256" key="5">
    <source>
        <dbReference type="ARBA" id="ARBA00023043"/>
    </source>
</evidence>
<dbReference type="PRINTS" id="PR01415">
    <property type="entry name" value="ANKYRIN"/>
</dbReference>
<feature type="domain" description="SAM" evidence="10">
    <location>
        <begin position="258"/>
        <end position="322"/>
    </location>
</feature>
<evidence type="ECO:0000259" key="10">
    <source>
        <dbReference type="SMART" id="SM00454"/>
    </source>
</evidence>
<name>A0A8S1HF54_9PELO</name>
<dbReference type="Gene3D" id="1.25.40.20">
    <property type="entry name" value="Ankyrin repeat-containing domain"/>
    <property type="match status" value="1"/>
</dbReference>
<dbReference type="SMART" id="SM00248">
    <property type="entry name" value="ANK"/>
    <property type="match status" value="4"/>
</dbReference>
<proteinExistence type="inferred from homology"/>
<dbReference type="SUPFAM" id="SSF47769">
    <property type="entry name" value="SAM/Pointed domain"/>
    <property type="match status" value="1"/>
</dbReference>
<comment type="caution">
    <text evidence="11">The sequence shown here is derived from an EMBL/GenBank/DDBJ whole genome shotgun (WGS) entry which is preliminary data.</text>
</comment>
<evidence type="ECO:0000256" key="1">
    <source>
        <dbReference type="ARBA" id="ARBA00012020"/>
    </source>
</evidence>
<dbReference type="InterPro" id="IPR002110">
    <property type="entry name" value="Ankyrin_rpt"/>
</dbReference>
<dbReference type="GO" id="GO:0016779">
    <property type="term" value="F:nucleotidyltransferase activity"/>
    <property type="evidence" value="ECO:0007669"/>
    <property type="project" value="UniProtKB-KW"/>
</dbReference>
<protein>
    <recommendedName>
        <fullName evidence="1">NAD(+) ADP-ribosyltransferase</fullName>
        <ecNumber evidence="1">2.4.2.30</ecNumber>
    </recommendedName>
</protein>
<dbReference type="SUPFAM" id="SSF48403">
    <property type="entry name" value="Ankyrin repeat"/>
    <property type="match status" value="1"/>
</dbReference>
<dbReference type="EC" id="2.4.2.30" evidence="1"/>
<dbReference type="PANTHER" id="PTHR24171:SF9">
    <property type="entry name" value="ANKYRIN REPEAT DOMAIN-CONTAINING PROTEIN 39"/>
    <property type="match status" value="1"/>
</dbReference>
<evidence type="ECO:0000256" key="7">
    <source>
        <dbReference type="ARBA" id="ARBA00033987"/>
    </source>
</evidence>
<feature type="repeat" description="ANK" evidence="8">
    <location>
        <begin position="122"/>
        <end position="154"/>
    </location>
</feature>
<dbReference type="GO" id="GO:0003950">
    <property type="term" value="F:NAD+ poly-ADP-ribosyltransferase activity"/>
    <property type="evidence" value="ECO:0007669"/>
    <property type="project" value="UniProtKB-EC"/>
</dbReference>
<dbReference type="Pfam" id="PF00536">
    <property type="entry name" value="SAM_1"/>
    <property type="match status" value="1"/>
</dbReference>
<keyword evidence="12" id="KW-1185">Reference proteome</keyword>
<dbReference type="InterPro" id="IPR001660">
    <property type="entry name" value="SAM"/>
</dbReference>
<keyword evidence="4" id="KW-0677">Repeat</keyword>
<evidence type="ECO:0000256" key="8">
    <source>
        <dbReference type="PROSITE-ProRule" id="PRU00023"/>
    </source>
</evidence>
<feature type="region of interest" description="Disordered" evidence="9">
    <location>
        <begin position="338"/>
        <end position="358"/>
    </location>
</feature>
<dbReference type="InterPro" id="IPR036770">
    <property type="entry name" value="Ankyrin_rpt-contain_sf"/>
</dbReference>
<feature type="repeat" description="ANK" evidence="8">
    <location>
        <begin position="188"/>
        <end position="220"/>
    </location>
</feature>
<dbReference type="PANTHER" id="PTHR24171">
    <property type="entry name" value="ANKYRIN REPEAT DOMAIN-CONTAINING PROTEIN 39-RELATED"/>
    <property type="match status" value="1"/>
</dbReference>
<evidence type="ECO:0000313" key="11">
    <source>
        <dbReference type="EMBL" id="CAD6195123.1"/>
    </source>
</evidence>
<dbReference type="PROSITE" id="PS50297">
    <property type="entry name" value="ANK_REP_REGION"/>
    <property type="match status" value="2"/>
</dbReference>
<dbReference type="OrthoDB" id="539213at2759"/>
<accession>A0A8S1HF54</accession>
<gene>
    <name evidence="11" type="ORF">CAUJ_LOCUS11042</name>
</gene>
<reference evidence="11" key="1">
    <citation type="submission" date="2020-10" db="EMBL/GenBank/DDBJ databases">
        <authorList>
            <person name="Kikuchi T."/>
        </authorList>
    </citation>
    <scope>NUCLEOTIDE SEQUENCE</scope>
    <source>
        <strain evidence="11">NKZ352</strain>
    </source>
</reference>
<evidence type="ECO:0000256" key="3">
    <source>
        <dbReference type="ARBA" id="ARBA00022695"/>
    </source>
</evidence>
<sequence length="420" mass="45894">MAARVRFSQERPGVTYVQSTSVGGTTPSLSTKPVSQLLADLLAKPMPTLVSEREYQVMDACTAASIGEENVLRELIKIKPYSLSAKNRAGWTPLLYGAYLGHQGICAFLISIGVMIDDCNSRGQTALMMAAACGNTNVVRLLLEKGASTDRCDKDERQALHYAASCSQNVVVDVLLGAGADPNAADVNGMSPLQEAAISGHELTVISILEKGGSAHQKNKRGEDAMALASDNPKVLQLIADHEKTASAAEAVEQPRGPYRAPQCLADLLEEMNLERFVDKFRQQNVDLHLFFDLNEKDFEEMRIPYGPKKRMLKVIERYRATGVINADTFDSIPPIASSSVAPSQLQQSTRALERDESSSSSELLRSLRFIRDTNEATKKLAIEALQSLHVDHNDKLRPLLTGIMHGVEQIAARAARHEL</sequence>
<keyword evidence="3" id="KW-0548">Nucleotidyltransferase</keyword>
<feature type="repeat" description="ANK" evidence="8">
    <location>
        <begin position="155"/>
        <end position="187"/>
    </location>
</feature>
<dbReference type="Proteomes" id="UP000835052">
    <property type="component" value="Unassembled WGS sequence"/>
</dbReference>
<evidence type="ECO:0000256" key="9">
    <source>
        <dbReference type="SAM" id="MobiDB-lite"/>
    </source>
</evidence>
<comment type="catalytic activity">
    <reaction evidence="7">
        <text>NAD(+) + (ADP-D-ribosyl)n-acceptor = nicotinamide + (ADP-D-ribosyl)n+1-acceptor + H(+).</text>
        <dbReference type="EC" id="2.4.2.30"/>
    </reaction>
</comment>
<dbReference type="SMART" id="SM00454">
    <property type="entry name" value="SAM"/>
    <property type="match status" value="1"/>
</dbReference>
<dbReference type="InterPro" id="IPR013761">
    <property type="entry name" value="SAM/pointed_sf"/>
</dbReference>
<evidence type="ECO:0000313" key="12">
    <source>
        <dbReference type="Proteomes" id="UP000835052"/>
    </source>
</evidence>
<keyword evidence="5 8" id="KW-0040">ANK repeat</keyword>
<dbReference type="Pfam" id="PF12796">
    <property type="entry name" value="Ank_2"/>
    <property type="match status" value="1"/>
</dbReference>
<dbReference type="PROSITE" id="PS50088">
    <property type="entry name" value="ANK_REPEAT"/>
    <property type="match status" value="3"/>
</dbReference>
<comment type="similarity">
    <text evidence="6">Belongs to the ARTD/PARP family.</text>
</comment>
<dbReference type="Gene3D" id="1.10.150.50">
    <property type="entry name" value="Transcription Factor, Ets-1"/>
    <property type="match status" value="1"/>
</dbReference>
<evidence type="ECO:0000256" key="6">
    <source>
        <dbReference type="ARBA" id="ARBA00024347"/>
    </source>
</evidence>
<keyword evidence="2" id="KW-0328">Glycosyltransferase</keyword>